<keyword evidence="2 6" id="KW-0963">Cytoplasm</keyword>
<dbReference type="NCBIfam" id="NF009044">
    <property type="entry name" value="PRK12378.1"/>
    <property type="match status" value="1"/>
</dbReference>
<dbReference type="InterPro" id="IPR049083">
    <property type="entry name" value="TACO1_YebC_N"/>
</dbReference>
<dbReference type="GO" id="GO:0006355">
    <property type="term" value="P:regulation of DNA-templated transcription"/>
    <property type="evidence" value="ECO:0007669"/>
    <property type="project" value="UniProtKB-UniRule"/>
</dbReference>
<evidence type="ECO:0000313" key="10">
    <source>
        <dbReference type="Proteomes" id="UP000245926"/>
    </source>
</evidence>
<dbReference type="NCBIfam" id="TIGR01033">
    <property type="entry name" value="YebC/PmpR family DNA-binding transcriptional regulator"/>
    <property type="match status" value="1"/>
</dbReference>
<dbReference type="FunFam" id="1.10.10.200:FF:000002">
    <property type="entry name" value="Probable transcriptional regulatory protein CLM62_37755"/>
    <property type="match status" value="1"/>
</dbReference>
<comment type="similarity">
    <text evidence="1 6">Belongs to the TACO1 family.</text>
</comment>
<dbReference type="InterPro" id="IPR048300">
    <property type="entry name" value="TACO1_YebC-like_2nd/3rd_dom"/>
</dbReference>
<dbReference type="Pfam" id="PF01709">
    <property type="entry name" value="Transcrip_reg"/>
    <property type="match status" value="1"/>
</dbReference>
<dbReference type="OrthoDB" id="9781053at2"/>
<evidence type="ECO:0000313" key="9">
    <source>
        <dbReference type="EMBL" id="AWN41340.1"/>
    </source>
</evidence>
<name>A0A2U8W755_9HYPH</name>
<dbReference type="InterPro" id="IPR026564">
    <property type="entry name" value="Transcrip_reg_TACO1-like_dom3"/>
</dbReference>
<sequence length="248" mass="26596">MAGHSQFKNIMHRKGRVDAVRSKVFGKLAREITVAAKLGTPDPAMNPRLRAAILAARAENMPKDNIERAIKKAAGGEGENYEEIRYEGYGPGGAALIVEAQTDNRNRTASDVRSAFTKSGGSLAETGAVAFLFDRVGIVAFPASVADADAMLEAAIEAGADDVRSDEHGHEVTCAQDSYGEVTKALEARFGEPSRTALVWKAQTTIDVDDETGEKLIRLVEVIEDQDDVQNVYVNFALSDALMAKLAA</sequence>
<dbReference type="Proteomes" id="UP000245926">
    <property type="component" value="Chromosome"/>
</dbReference>
<evidence type="ECO:0000256" key="2">
    <source>
        <dbReference type="ARBA" id="ARBA00022490"/>
    </source>
</evidence>
<dbReference type="NCBIfam" id="NF001030">
    <property type="entry name" value="PRK00110.1"/>
    <property type="match status" value="1"/>
</dbReference>
<feature type="domain" description="TACO1/YebC-like second and third" evidence="7">
    <location>
        <begin position="81"/>
        <end position="236"/>
    </location>
</feature>
<dbReference type="InterPro" id="IPR017856">
    <property type="entry name" value="Integrase-like_N"/>
</dbReference>
<comment type="subcellular location">
    <subcellularLocation>
        <location evidence="6">Cytoplasm</location>
    </subcellularLocation>
</comment>
<dbReference type="InterPro" id="IPR029072">
    <property type="entry name" value="YebC-like"/>
</dbReference>
<dbReference type="EMBL" id="CP029550">
    <property type="protein sequence ID" value="AWN41340.1"/>
    <property type="molecule type" value="Genomic_DNA"/>
</dbReference>
<evidence type="ECO:0000256" key="3">
    <source>
        <dbReference type="ARBA" id="ARBA00023015"/>
    </source>
</evidence>
<dbReference type="InterPro" id="IPR002876">
    <property type="entry name" value="Transcrip_reg_TACO1-like"/>
</dbReference>
<dbReference type="PANTHER" id="PTHR12532:SF6">
    <property type="entry name" value="TRANSCRIPTIONAL REGULATORY PROTEIN YEBC-RELATED"/>
    <property type="match status" value="1"/>
</dbReference>
<dbReference type="HAMAP" id="MF_00693">
    <property type="entry name" value="Transcrip_reg_TACO1"/>
    <property type="match status" value="1"/>
</dbReference>
<dbReference type="AlphaFoldDB" id="A0A2U8W755"/>
<keyword evidence="4 6" id="KW-0238">DNA-binding</keyword>
<keyword evidence="10" id="KW-1185">Reference proteome</keyword>
<dbReference type="Gene3D" id="3.30.70.980">
    <property type="match status" value="2"/>
</dbReference>
<evidence type="ECO:0000259" key="8">
    <source>
        <dbReference type="Pfam" id="PF20772"/>
    </source>
</evidence>
<accession>A0A2U8W755</accession>
<reference evidence="10" key="1">
    <citation type="submission" date="2018-05" db="EMBL/GenBank/DDBJ databases">
        <title>Complete Genome Sequence of Methylobacterium sp. 17SD2-17.</title>
        <authorList>
            <person name="Srinivasan S."/>
        </authorList>
    </citation>
    <scope>NUCLEOTIDE SEQUENCE [LARGE SCALE GENOMIC DNA]</scope>
    <source>
        <strain evidence="10">17SD2-17</strain>
    </source>
</reference>
<dbReference type="GO" id="GO:0003677">
    <property type="term" value="F:DNA binding"/>
    <property type="evidence" value="ECO:0007669"/>
    <property type="project" value="UniProtKB-UniRule"/>
</dbReference>
<keyword evidence="3 6" id="KW-0805">Transcription regulation</keyword>
<feature type="domain" description="TACO1/YebC-like N-terminal" evidence="8">
    <location>
        <begin position="5"/>
        <end position="75"/>
    </location>
</feature>
<evidence type="ECO:0000259" key="7">
    <source>
        <dbReference type="Pfam" id="PF01709"/>
    </source>
</evidence>
<evidence type="ECO:0000256" key="6">
    <source>
        <dbReference type="HAMAP-Rule" id="MF_00693"/>
    </source>
</evidence>
<evidence type="ECO:0000256" key="4">
    <source>
        <dbReference type="ARBA" id="ARBA00023125"/>
    </source>
</evidence>
<dbReference type="RefSeq" id="WP_109890265.1">
    <property type="nucleotide sequence ID" value="NZ_CP029550.1"/>
</dbReference>
<gene>
    <name evidence="9" type="ORF">DK389_13470</name>
</gene>
<keyword evidence="5 6" id="KW-0804">Transcription</keyword>
<organism evidence="9 10">
    <name type="scientific">Methylobacterium durans</name>
    <dbReference type="NCBI Taxonomy" id="2202825"/>
    <lineage>
        <taxon>Bacteria</taxon>
        <taxon>Pseudomonadati</taxon>
        <taxon>Pseudomonadota</taxon>
        <taxon>Alphaproteobacteria</taxon>
        <taxon>Hyphomicrobiales</taxon>
        <taxon>Methylobacteriaceae</taxon>
        <taxon>Methylobacterium</taxon>
    </lineage>
</organism>
<dbReference type="GO" id="GO:0005829">
    <property type="term" value="C:cytosol"/>
    <property type="evidence" value="ECO:0007669"/>
    <property type="project" value="TreeGrafter"/>
</dbReference>
<dbReference type="Pfam" id="PF20772">
    <property type="entry name" value="TACO1_YebC_N"/>
    <property type="match status" value="1"/>
</dbReference>
<dbReference type="KEGG" id="mets:DK389_13470"/>
<evidence type="ECO:0000256" key="1">
    <source>
        <dbReference type="ARBA" id="ARBA00008724"/>
    </source>
</evidence>
<proteinExistence type="inferred from homology"/>
<dbReference type="SUPFAM" id="SSF75625">
    <property type="entry name" value="YebC-like"/>
    <property type="match status" value="1"/>
</dbReference>
<dbReference type="Gene3D" id="1.10.10.200">
    <property type="match status" value="1"/>
</dbReference>
<dbReference type="PANTHER" id="PTHR12532">
    <property type="entry name" value="TRANSLATIONAL ACTIVATOR OF CYTOCHROME C OXIDASE 1"/>
    <property type="match status" value="1"/>
</dbReference>
<evidence type="ECO:0000256" key="5">
    <source>
        <dbReference type="ARBA" id="ARBA00023163"/>
    </source>
</evidence>
<protein>
    <recommendedName>
        <fullName evidence="6">Probable transcriptional regulatory protein DK389_13470</fullName>
    </recommendedName>
</protein>